<dbReference type="Proteomes" id="UP000743760">
    <property type="component" value="Unassembled WGS sequence"/>
</dbReference>
<feature type="non-terminal residue" evidence="1">
    <location>
        <position position="114"/>
    </location>
</feature>
<proteinExistence type="predicted"/>
<dbReference type="EMBL" id="DYXR01000010">
    <property type="protein sequence ID" value="HJE76370.1"/>
    <property type="molecule type" value="Genomic_DNA"/>
</dbReference>
<evidence type="ECO:0000313" key="2">
    <source>
        <dbReference type="Proteomes" id="UP000743760"/>
    </source>
</evidence>
<comment type="caution">
    <text evidence="1">The sequence shown here is derived from an EMBL/GenBank/DDBJ whole genome shotgun (WGS) entry which is preliminary data.</text>
</comment>
<protein>
    <submittedName>
        <fullName evidence="1">Uncharacterized protein</fullName>
    </submittedName>
</protein>
<name>A0A9D2UK24_BREEP</name>
<accession>A0A9D2UK24</accession>
<reference evidence="1" key="2">
    <citation type="submission" date="2021-09" db="EMBL/GenBank/DDBJ databases">
        <authorList>
            <person name="Gilroy R."/>
        </authorList>
    </citation>
    <scope>NUCLEOTIDE SEQUENCE</scope>
    <source>
        <strain evidence="1">CHK139-4039</strain>
    </source>
</reference>
<reference evidence="1" key="1">
    <citation type="journal article" date="2021" name="PeerJ">
        <title>Extensive microbial diversity within the chicken gut microbiome revealed by metagenomics and culture.</title>
        <authorList>
            <person name="Gilroy R."/>
            <person name="Ravi A."/>
            <person name="Getino M."/>
            <person name="Pursley I."/>
            <person name="Horton D.L."/>
            <person name="Alikhan N.F."/>
            <person name="Baker D."/>
            <person name="Gharbi K."/>
            <person name="Hall N."/>
            <person name="Watson M."/>
            <person name="Adriaenssens E.M."/>
            <person name="Foster-Nyarko E."/>
            <person name="Jarju S."/>
            <person name="Secka A."/>
            <person name="Antonio M."/>
            <person name="Oren A."/>
            <person name="Chaudhuri R.R."/>
            <person name="La Ragione R."/>
            <person name="Hildebrand F."/>
            <person name="Pallen M.J."/>
        </authorList>
    </citation>
    <scope>NUCLEOTIDE SEQUENCE</scope>
    <source>
        <strain evidence="1">CHK139-4039</strain>
    </source>
</reference>
<dbReference type="AlphaFoldDB" id="A0A9D2UK24"/>
<gene>
    <name evidence="1" type="ORF">K8V74_00310</name>
</gene>
<sequence length="114" mass="12454">MSAEDGLARDLALRLCEAGSSFLNVKCPDQPRRGGAPEGIDEQFSDLTVVEFGDFETHPTGGSEVHRDEGVRTLEHHLGVHGVEEDQQCLRVLHHLPGNELLGAAVMSKDLLRE</sequence>
<evidence type="ECO:0000313" key="1">
    <source>
        <dbReference type="EMBL" id="HJE76370.1"/>
    </source>
</evidence>
<organism evidence="1 2">
    <name type="scientific">Brevibacterium epidermidis</name>
    <dbReference type="NCBI Taxonomy" id="1698"/>
    <lineage>
        <taxon>Bacteria</taxon>
        <taxon>Bacillati</taxon>
        <taxon>Actinomycetota</taxon>
        <taxon>Actinomycetes</taxon>
        <taxon>Micrococcales</taxon>
        <taxon>Brevibacteriaceae</taxon>
        <taxon>Brevibacterium</taxon>
    </lineage>
</organism>